<keyword evidence="2" id="KW-1185">Reference proteome</keyword>
<accession>A0ACB9DG36</accession>
<dbReference type="EMBL" id="CM042036">
    <property type="protein sequence ID" value="KAI3745522.1"/>
    <property type="molecule type" value="Genomic_DNA"/>
</dbReference>
<gene>
    <name evidence="1" type="ORF">L1987_58636</name>
</gene>
<dbReference type="Proteomes" id="UP001056120">
    <property type="component" value="Linkage Group LG19"/>
</dbReference>
<name>A0ACB9DG36_9ASTR</name>
<reference evidence="2" key="1">
    <citation type="journal article" date="2022" name="Mol. Ecol. Resour.">
        <title>The genomes of chicory, endive, great burdock and yacon provide insights into Asteraceae palaeo-polyploidization history and plant inulin production.</title>
        <authorList>
            <person name="Fan W."/>
            <person name="Wang S."/>
            <person name="Wang H."/>
            <person name="Wang A."/>
            <person name="Jiang F."/>
            <person name="Liu H."/>
            <person name="Zhao H."/>
            <person name="Xu D."/>
            <person name="Zhang Y."/>
        </authorList>
    </citation>
    <scope>NUCLEOTIDE SEQUENCE [LARGE SCALE GENOMIC DNA]</scope>
    <source>
        <strain evidence="2">cv. Yunnan</strain>
    </source>
</reference>
<proteinExistence type="predicted"/>
<evidence type="ECO:0000313" key="2">
    <source>
        <dbReference type="Proteomes" id="UP001056120"/>
    </source>
</evidence>
<comment type="caution">
    <text evidence="1">The sequence shown here is derived from an EMBL/GenBank/DDBJ whole genome shotgun (WGS) entry which is preliminary data.</text>
</comment>
<evidence type="ECO:0000313" key="1">
    <source>
        <dbReference type="EMBL" id="KAI3745522.1"/>
    </source>
</evidence>
<organism evidence="1 2">
    <name type="scientific">Smallanthus sonchifolius</name>
    <dbReference type="NCBI Taxonomy" id="185202"/>
    <lineage>
        <taxon>Eukaryota</taxon>
        <taxon>Viridiplantae</taxon>
        <taxon>Streptophyta</taxon>
        <taxon>Embryophyta</taxon>
        <taxon>Tracheophyta</taxon>
        <taxon>Spermatophyta</taxon>
        <taxon>Magnoliopsida</taxon>
        <taxon>eudicotyledons</taxon>
        <taxon>Gunneridae</taxon>
        <taxon>Pentapetalae</taxon>
        <taxon>asterids</taxon>
        <taxon>campanulids</taxon>
        <taxon>Asterales</taxon>
        <taxon>Asteraceae</taxon>
        <taxon>Asteroideae</taxon>
        <taxon>Heliantheae alliance</taxon>
        <taxon>Millerieae</taxon>
        <taxon>Smallanthus</taxon>
    </lineage>
</organism>
<sequence length="72" mass="8086">MVAHGKVMKTMLRLGISELLEGLGVEDDDEHVPMKLVPKCDNVHVIISGDVIVRMCATVEIKIRPMQCNEWI</sequence>
<reference evidence="1 2" key="2">
    <citation type="journal article" date="2022" name="Mol. Ecol. Resour.">
        <title>The genomes of chicory, endive, great burdock and yacon provide insights into Asteraceae paleo-polyploidization history and plant inulin production.</title>
        <authorList>
            <person name="Fan W."/>
            <person name="Wang S."/>
            <person name="Wang H."/>
            <person name="Wang A."/>
            <person name="Jiang F."/>
            <person name="Liu H."/>
            <person name="Zhao H."/>
            <person name="Xu D."/>
            <person name="Zhang Y."/>
        </authorList>
    </citation>
    <scope>NUCLEOTIDE SEQUENCE [LARGE SCALE GENOMIC DNA]</scope>
    <source>
        <strain evidence="2">cv. Yunnan</strain>
        <tissue evidence="1">Leaves</tissue>
    </source>
</reference>
<protein>
    <submittedName>
        <fullName evidence="1">Uncharacterized protein</fullName>
    </submittedName>
</protein>